<dbReference type="AlphaFoldDB" id="C7TXW1"/>
<dbReference type="EMBL" id="FN326713">
    <property type="protein sequence ID" value="CAX82437.1"/>
    <property type="molecule type" value="mRNA"/>
</dbReference>
<reference evidence="1" key="1">
    <citation type="journal article" date="2009" name="Nature">
        <title>The Schistosoma japonicum genome reveals features of host-parasite interplay.</title>
        <authorList>
            <person name="Liu F."/>
            <person name="Zhou Y."/>
            <person name="Wang Z.Q."/>
            <person name="Lu G."/>
            <person name="Zheng H."/>
            <person name="Brindley P.J."/>
            <person name="McManus D.P."/>
            <person name="Blair D."/>
            <person name="Zhang Q.H."/>
            <person name="Zhong Y."/>
            <person name="Wang S."/>
            <person name="Han Z.G."/>
            <person name="Chen Z."/>
        </authorList>
    </citation>
    <scope>NUCLEOTIDE SEQUENCE</scope>
    <source>
        <strain evidence="1">Anhui</strain>
    </source>
</reference>
<accession>C7TXW1</accession>
<reference evidence="1" key="2">
    <citation type="submission" date="2009-03" db="EMBL/GenBank/DDBJ databases">
        <authorList>
            <person name="Gang L."/>
        </authorList>
    </citation>
    <scope>NUCLEOTIDE SEQUENCE</scope>
    <source>
        <strain evidence="1">Anhui</strain>
    </source>
</reference>
<name>C7TXW1_SCHJA</name>
<protein>
    <submittedName>
        <fullName evidence="1">Hypotheticial protein</fullName>
    </submittedName>
</protein>
<organism evidence="1">
    <name type="scientific">Schistosoma japonicum</name>
    <name type="common">Blood fluke</name>
    <dbReference type="NCBI Taxonomy" id="6182"/>
    <lineage>
        <taxon>Eukaryota</taxon>
        <taxon>Metazoa</taxon>
        <taxon>Spiralia</taxon>
        <taxon>Lophotrochozoa</taxon>
        <taxon>Platyhelminthes</taxon>
        <taxon>Trematoda</taxon>
        <taxon>Digenea</taxon>
        <taxon>Strigeidida</taxon>
        <taxon>Schistosomatoidea</taxon>
        <taxon>Schistosomatidae</taxon>
        <taxon>Schistosoma</taxon>
    </lineage>
</organism>
<proteinExistence type="evidence at transcript level"/>
<sequence length="48" mass="5491">MGHALYTLADIEFNHVAMEHFSTGFFILVKIIFQSRPNGCYVIRVNSC</sequence>
<evidence type="ECO:0000313" key="1">
    <source>
        <dbReference type="EMBL" id="CAX82437.1"/>
    </source>
</evidence>